<comment type="caution">
    <text evidence="9">The sequence shown here is derived from an EMBL/GenBank/DDBJ whole genome shotgun (WGS) entry which is preliminary data.</text>
</comment>
<accession>A0AAV0IJA7</accession>
<feature type="non-terminal residue" evidence="9">
    <location>
        <position position="1"/>
    </location>
</feature>
<name>A0AAV0IJA7_9ROSI</name>
<evidence type="ECO:0000256" key="6">
    <source>
        <dbReference type="SAM" id="MobiDB-lite"/>
    </source>
</evidence>
<dbReference type="InterPro" id="IPR020422">
    <property type="entry name" value="TYR_PHOSPHATASE_DUAL_dom"/>
</dbReference>
<dbReference type="InterPro" id="IPR000387">
    <property type="entry name" value="Tyr_Pase_dom"/>
</dbReference>
<dbReference type="AlphaFoldDB" id="A0AAV0IJA7"/>
<dbReference type="PANTHER" id="PTHR45848:SF4">
    <property type="entry name" value="DUAL SPECIFICITY PROTEIN PHOSPHATASE 12"/>
    <property type="match status" value="1"/>
</dbReference>
<dbReference type="Proteomes" id="UP001154282">
    <property type="component" value="Unassembled WGS sequence"/>
</dbReference>
<feature type="active site" description="Phosphocysteine intermediate" evidence="5">
    <location>
        <position position="203"/>
    </location>
</feature>
<dbReference type="InterPro" id="IPR016130">
    <property type="entry name" value="Tyr_Pase_AS"/>
</dbReference>
<dbReference type="InterPro" id="IPR029021">
    <property type="entry name" value="Prot-tyrosine_phosphatase-like"/>
</dbReference>
<evidence type="ECO:0000256" key="2">
    <source>
        <dbReference type="ARBA" id="ARBA00013064"/>
    </source>
</evidence>
<feature type="region of interest" description="Disordered" evidence="6">
    <location>
        <begin position="340"/>
        <end position="361"/>
    </location>
</feature>
<feature type="domain" description="Tyrosine specific protein phosphatases" evidence="8">
    <location>
        <begin position="177"/>
        <end position="235"/>
    </location>
</feature>
<dbReference type="PANTHER" id="PTHR45848">
    <property type="entry name" value="DUAL SPECIFICITY PROTEIN PHOSPHATASE 12 FAMILY MEMBER"/>
    <property type="match status" value="1"/>
</dbReference>
<keyword evidence="3" id="KW-0378">Hydrolase</keyword>
<dbReference type="SMART" id="SM00195">
    <property type="entry name" value="DSPc"/>
    <property type="match status" value="1"/>
</dbReference>
<organism evidence="9 10">
    <name type="scientific">Linum tenue</name>
    <dbReference type="NCBI Taxonomy" id="586396"/>
    <lineage>
        <taxon>Eukaryota</taxon>
        <taxon>Viridiplantae</taxon>
        <taxon>Streptophyta</taxon>
        <taxon>Embryophyta</taxon>
        <taxon>Tracheophyta</taxon>
        <taxon>Spermatophyta</taxon>
        <taxon>Magnoliopsida</taxon>
        <taxon>eudicotyledons</taxon>
        <taxon>Gunneridae</taxon>
        <taxon>Pentapetalae</taxon>
        <taxon>rosids</taxon>
        <taxon>fabids</taxon>
        <taxon>Malpighiales</taxon>
        <taxon>Linaceae</taxon>
        <taxon>Linum</taxon>
    </lineage>
</organism>
<evidence type="ECO:0000256" key="5">
    <source>
        <dbReference type="PIRSR" id="PIRSR000941-50"/>
    </source>
</evidence>
<protein>
    <recommendedName>
        <fullName evidence="2">protein-tyrosine-phosphatase</fullName>
        <ecNumber evidence="2">3.1.3.48</ecNumber>
    </recommendedName>
</protein>
<dbReference type="SUPFAM" id="SSF52799">
    <property type="entry name" value="(Phosphotyrosine protein) phosphatases II"/>
    <property type="match status" value="1"/>
</dbReference>
<dbReference type="FunFam" id="3.90.190.10:FF:000083">
    <property type="entry name" value="Dual specificity protein phosphatase 12-like"/>
    <property type="match status" value="1"/>
</dbReference>
<dbReference type="GO" id="GO:0008138">
    <property type="term" value="F:protein tyrosine/serine/threonine phosphatase activity"/>
    <property type="evidence" value="ECO:0007669"/>
    <property type="project" value="InterPro"/>
</dbReference>
<evidence type="ECO:0000313" key="9">
    <source>
        <dbReference type="EMBL" id="CAI0397443.1"/>
    </source>
</evidence>
<dbReference type="PIRSF" id="PIRSF000941">
    <property type="entry name" value="DUSP12"/>
    <property type="match status" value="1"/>
</dbReference>
<gene>
    <name evidence="9" type="ORF">LITE_LOCUS9539</name>
</gene>
<evidence type="ECO:0000256" key="3">
    <source>
        <dbReference type="ARBA" id="ARBA00022801"/>
    </source>
</evidence>
<evidence type="ECO:0000256" key="1">
    <source>
        <dbReference type="ARBA" id="ARBA00008601"/>
    </source>
</evidence>
<proteinExistence type="inferred from homology"/>
<dbReference type="EC" id="3.1.3.48" evidence="2"/>
<feature type="domain" description="Tyrosine-protein phosphatase" evidence="7">
    <location>
        <begin position="67"/>
        <end position="259"/>
    </location>
</feature>
<dbReference type="InterPro" id="IPR000340">
    <property type="entry name" value="Dual-sp_phosphatase_cat-dom"/>
</dbReference>
<dbReference type="PROSITE" id="PS50056">
    <property type="entry name" value="TYR_PHOSPHATASE_2"/>
    <property type="match status" value="1"/>
</dbReference>
<dbReference type="Pfam" id="PF00782">
    <property type="entry name" value="DSPc"/>
    <property type="match status" value="1"/>
</dbReference>
<sequence length="428" mass="47096">SLFKLSASHTPAPIARPPVCSSKCKAFPPNPITPNAIEIQSSPISSLRSLLPLNSAVDDDDLSLFDMPHLVRENLFIGNITDAAEVLLQSGTSSDISHVLSVLSSASISFFTEWRSGVSIPAKEIKKVYFNRRRDGPAAAAEGEEEDGSKLMYSLEYAGKELKLVRMAVPIRDMESEDLLDYLEPCLDFIDRSRKEGSVLVHCFAGVSRSAAIITAYLMRLEQLTLEDALESLRESCESVCPNDGFLDQLKMFEDMGFKVDHGSSIYKRFHVKVLGESYNRGEKIDSNQFAADPSIAVEVQAQTGAPVNGEKKRVQAYRCKKCRRLVALEGNVVGHVPGEGESSFSWNKRRSGNPFSKSDQTDCSSIFVEPLRWMTAVEDGGLEGKLSCAHCDARLGYFNWSGIQCSCGSWVTPAFQLQKGRVDISSV</sequence>
<evidence type="ECO:0000259" key="8">
    <source>
        <dbReference type="PROSITE" id="PS50056"/>
    </source>
</evidence>
<keyword evidence="10" id="KW-1185">Reference proteome</keyword>
<evidence type="ECO:0000256" key="4">
    <source>
        <dbReference type="ARBA" id="ARBA00022912"/>
    </source>
</evidence>
<keyword evidence="4" id="KW-0904">Protein phosphatase</keyword>
<dbReference type="PROSITE" id="PS00383">
    <property type="entry name" value="TYR_PHOSPHATASE_1"/>
    <property type="match status" value="1"/>
</dbReference>
<dbReference type="PROSITE" id="PS50054">
    <property type="entry name" value="TYR_PHOSPHATASE_DUAL"/>
    <property type="match status" value="1"/>
</dbReference>
<dbReference type="GO" id="GO:0004725">
    <property type="term" value="F:protein tyrosine phosphatase activity"/>
    <property type="evidence" value="ECO:0007669"/>
    <property type="project" value="UniProtKB-EC"/>
</dbReference>
<dbReference type="EMBL" id="CAMGYJ010000004">
    <property type="protein sequence ID" value="CAI0397443.1"/>
    <property type="molecule type" value="Genomic_DNA"/>
</dbReference>
<evidence type="ECO:0000313" key="10">
    <source>
        <dbReference type="Proteomes" id="UP001154282"/>
    </source>
</evidence>
<dbReference type="Gene3D" id="3.90.190.10">
    <property type="entry name" value="Protein tyrosine phosphatase superfamily"/>
    <property type="match status" value="1"/>
</dbReference>
<dbReference type="InterPro" id="IPR016278">
    <property type="entry name" value="DUSP12"/>
</dbReference>
<evidence type="ECO:0000259" key="7">
    <source>
        <dbReference type="PROSITE" id="PS50054"/>
    </source>
</evidence>
<reference evidence="9" key="1">
    <citation type="submission" date="2022-08" db="EMBL/GenBank/DDBJ databases">
        <authorList>
            <person name="Gutierrez-Valencia J."/>
        </authorList>
    </citation>
    <scope>NUCLEOTIDE SEQUENCE</scope>
</reference>
<comment type="similarity">
    <text evidence="1">Belongs to the protein-tyrosine phosphatase family. Non-receptor class dual specificity subfamily.</text>
</comment>
<dbReference type="CDD" id="cd14520">
    <property type="entry name" value="DSP_DUSP12"/>
    <property type="match status" value="1"/>
</dbReference>